<dbReference type="EMBL" id="CP117812">
    <property type="protein sequence ID" value="WDE99131.1"/>
    <property type="molecule type" value="Genomic_DNA"/>
</dbReference>
<evidence type="ECO:0000259" key="2">
    <source>
        <dbReference type="PROSITE" id="PS50006"/>
    </source>
</evidence>
<evidence type="ECO:0000256" key="1">
    <source>
        <dbReference type="SAM" id="Coils"/>
    </source>
</evidence>
<reference evidence="3 4" key="1">
    <citation type="submission" date="2023-02" db="EMBL/GenBank/DDBJ databases">
        <title>Genome sequence of Lentisphaera profundi SAORIC-696.</title>
        <authorList>
            <person name="Kim e."/>
            <person name="Cho J.-C."/>
            <person name="Choi A."/>
            <person name="Kang I."/>
        </authorList>
    </citation>
    <scope>NUCLEOTIDE SEQUENCE [LARGE SCALE GENOMIC DNA]</scope>
    <source>
        <strain evidence="3 4">SAORIC-696</strain>
    </source>
</reference>
<sequence>MAYNETIVTNTSAVDKSTDADGGVINVNVNNYSEEINGSSSAPSLININGDAFSGEVTSGSENDEITVNSDNFSGSISSNEGSDIVNINSTNFSGTVDTGSGNDRVGISGSVYSSTSTIDTGAGNDSIFLNASSLELTLLTGSGNDFLSINGNNHFGLYQTESGKDTVNIAADRFSGVVSTDSDNDIVNVLNSANNFFGDINTGSGDDNINIYTSNFRGDINGGDGFDTVTVNGSFRGRTTVNEVETLNFDTAGIRNKVNSLNELSVVEFNAAKAALSTAETSVNLLQETVTELEIQLDNLNSFGFGGFVLAGTNTVQDQYDQAVIDLALAEQTLNAAESRFNIANKSTAVRGVDSVLEMNQGTVVGSAANDNFTFLNGSHADFVNSKEGDDIITLIGSTDRIINIDGGDGIDSIRLVNGDFGGSIVADNVEKLLLIDNDGFSNAINVKNSDGIEITMSSANDNFSINADSADLKLGRGDDSVVVNSDFTGTIEGSYGNDTIITGDNFNGTIKGGEGNDRVIAGENFSGIIEGGNGVNTLLLSNGFNGNYTGFTNLGVTRDSDITLNNNASTISLEGSSGAESISLENDFRGTIKNLETLVLADDSVNSLEELPEDGIYHLNSIVGGAGFESIEFKGSVGGISIDDPDTIISLSLSNVEEIKLAESTVNYIANDASLTRIIGNDGTGEVNGEAIGFETEFNGTISEVEVIRVAAGTTNEITDLTGDLIKIIGSIDEEETVILNKDFNGTLENIDFVIIKGGGANSISADKYLQGITGTGEETIEIPSNYTGTLSGIKGTPELNNPAIDYDAVPVDPDDPDDPDDPIDFGFEVLITAADSGSATTPNDFGAADSNTNNLITATSGAVFINASTGDGNDRITTEDGVSINFETGAGADEIIFGNNSGSTLISSDSVDIVTVGDNSTGDITTNGGNDEITIGSSNSGTISAGAGDDSIAIADSASGDILAGTGIDSITLGSGATLNITTLDGGDDNITVGDSFNGTITTSTDNDTITVGDDSTVNIEASAGDNTITIGANAIINNISTASGADTITIGAGASQGSSITPAVGAVTTVDTGAGEDILNIKSDVNLDISAGANNDTINVGSNFSGHIETGEGDDIIFIDRNFLGTINNSGGEDTIIALDFIDPTQILKIGGGTYTNSVLGTIATIGDDETLTIPTTVETITEVTAGDGDETLILEDTALNFAIPSSTDVNVTDLEQLFLADNSVNTFHSNSLESLDTGDNSTTTAIIETATTATIGIGSTLDVTDNGNTLDVINGDVGNETLVLTGNTEAIVNMGRGDDTVTVDNDANGDSTAFTGDIQGGIGDDTLIIQDAGSAINFTYSQFENIGLADTGTGFIFNDLNEVNSIFGVGEDDQQESVIFNSSYEGSLSGIEIITFQGEERAYVVESDQALLQVNGSDALDDNLTLLNSFGSQDSSTLDITYSEIDDIEFINLLGEENFLRHDEDLDWIQGTGSSALTLQYEYIGVINGIEILNLPSSGSILTLWGDSLSEINGTSEVNEVITLTEGTTFGTSGNAFALNNIEQVNIIEGGFAIQNDEFLKYIVGDAPLGFEFGANEIYDYETFVPYSNEFNGISLSTSFEGTVESIGSLGLAGGTANIVDNIRNITSISGGGETDLTLLNNHEIYDTGSIFQSISNIQRIFFAQVQTVNDKDFINQDNYIADLEVELPIGFVDKTVFNDDVRYEEFIETYLYDTYIEAGNNAEQSKVLMEQIDKNDYETDQDYLDAIITAIGANLPIALDLDVDFAGDKTAFYTAIEAQLAPIADLATLDASDYVDTASYITELEDLLYLTELDFQSGDAFIARQQVDAVINDPYADDDARIDAYIEQIGLHIDGIDAVDFANTEAFHAAIVEAIVDAGYRWETVTLDPNNDFFVDLDAYQLELENQIEFFGGTLPDYRSATNFDADSFDDYEDALEETLYQREFHNYYTVNHSEDANNDLAWEAYVNAVEEEAINQGATVQDINFDGSTGIDVFIKSEYETELLYLADLTAYGTVGANVSFADYNYSDITNQEIYINHLEDKIIDAGKRMVFNHDDSAEQINGDIHDDFLMIDFDGAMSTNLINLEEGNDTLVVQADSFSQFLFIENVENIYFDVKTILNLDPVNHQDVETIFISAGSGTDIDLQTDIDIDESLTNHLTGVANVLGDGIDDYFFKDINANGIYTEGIDQLMIFQDKGIGENINKFGDYEFKGDGWLVVNFADQYDSPAFFGSDTEAFYFSSNTGGIADDYVAKVYGTAADAETMTFGENNNFQGSIWDIENLALGKNTTNIVAFRSVEDTVISSDDSINLTIHYSEAGGTINGALSGKDDSLTINAGHSADINGNFDLGGGNDTAHFQTGIITGAINLTMGDGSDSITMGETAAKTTTFNGTLIDLGDKDDVYDGTFSNNVTLGLLDAGSGNDTVTIGSNHTGDVDAGSGNDTVTIGSNHTGDVDGGAGDSDVLILDSGFNGTILNFEDVTLLSGAEATINNNGVKNVTGTSGTDETITFTASTTTEITEIEFINIQGSNDFTLTLDSNAKTLTGDLDNQNVTLLGSMENLAIDLADGTDTLKIEGTFTGTVTGVEIINLDAGVSFNANSLLNPGGATDTVIAISGGEGAAIELNGWTQDSALQYSKDFDNGGGDIASITLNVDDTPFLEQYAGGTLTFAADA</sequence>
<keyword evidence="4" id="KW-1185">Reference proteome</keyword>
<protein>
    <recommendedName>
        <fullName evidence="2">FHA domain-containing protein</fullName>
    </recommendedName>
</protein>
<keyword evidence="1" id="KW-0175">Coiled coil</keyword>
<dbReference type="RefSeq" id="WP_274153991.1">
    <property type="nucleotide sequence ID" value="NZ_CP117812.1"/>
</dbReference>
<organism evidence="3 4">
    <name type="scientific">Lentisphaera profundi</name>
    <dbReference type="NCBI Taxonomy" id="1658616"/>
    <lineage>
        <taxon>Bacteria</taxon>
        <taxon>Pseudomonadati</taxon>
        <taxon>Lentisphaerota</taxon>
        <taxon>Lentisphaeria</taxon>
        <taxon>Lentisphaerales</taxon>
        <taxon>Lentisphaeraceae</taxon>
        <taxon>Lentisphaera</taxon>
    </lineage>
</organism>
<dbReference type="Gene3D" id="2.160.20.160">
    <property type="match status" value="5"/>
</dbReference>
<dbReference type="InterPro" id="IPR000253">
    <property type="entry name" value="FHA_dom"/>
</dbReference>
<gene>
    <name evidence="3" type="ORF">PQO03_14945</name>
</gene>
<feature type="coiled-coil region" evidence="1">
    <location>
        <begin position="277"/>
        <end position="341"/>
    </location>
</feature>
<name>A0ABY7W292_9BACT</name>
<proteinExistence type="predicted"/>
<dbReference type="Proteomes" id="UP001214250">
    <property type="component" value="Chromosome 2"/>
</dbReference>
<feature type="domain" description="FHA" evidence="2">
    <location>
        <begin position="2432"/>
        <end position="2487"/>
    </location>
</feature>
<dbReference type="PROSITE" id="PS50006">
    <property type="entry name" value="FHA_DOMAIN"/>
    <property type="match status" value="1"/>
</dbReference>
<accession>A0ABY7W292</accession>
<evidence type="ECO:0000313" key="3">
    <source>
        <dbReference type="EMBL" id="WDE99131.1"/>
    </source>
</evidence>
<evidence type="ECO:0000313" key="4">
    <source>
        <dbReference type="Proteomes" id="UP001214250"/>
    </source>
</evidence>